<evidence type="ECO:0000313" key="8">
    <source>
        <dbReference type="EMBL" id="BBA32457.1"/>
    </source>
</evidence>
<dbReference type="GO" id="GO:0022857">
    <property type="term" value="F:transmembrane transporter activity"/>
    <property type="evidence" value="ECO:0007669"/>
    <property type="project" value="InterPro"/>
</dbReference>
<dbReference type="InterPro" id="IPR020846">
    <property type="entry name" value="MFS_dom"/>
</dbReference>
<dbReference type="EMBL" id="AP017928">
    <property type="protein sequence ID" value="BBA32457.1"/>
    <property type="molecule type" value="Genomic_DNA"/>
</dbReference>
<feature type="transmembrane region" description="Helical" evidence="6">
    <location>
        <begin position="273"/>
        <end position="290"/>
    </location>
</feature>
<protein>
    <submittedName>
        <fullName evidence="8">Major facilitator superfamily MFS_1</fullName>
    </submittedName>
</protein>
<evidence type="ECO:0000256" key="6">
    <source>
        <dbReference type="SAM" id="Phobius"/>
    </source>
</evidence>
<name>A0A286P485_9GAMM</name>
<dbReference type="GO" id="GO:0016020">
    <property type="term" value="C:membrane"/>
    <property type="evidence" value="ECO:0007669"/>
    <property type="project" value="UniProtKB-SubCell"/>
</dbReference>
<keyword evidence="5 6" id="KW-0472">Membrane</keyword>
<evidence type="ECO:0000256" key="2">
    <source>
        <dbReference type="ARBA" id="ARBA00022448"/>
    </source>
</evidence>
<feature type="transmembrane region" description="Helical" evidence="6">
    <location>
        <begin position="437"/>
        <end position="458"/>
    </location>
</feature>
<feature type="transmembrane region" description="Helical" evidence="6">
    <location>
        <begin position="243"/>
        <end position="261"/>
    </location>
</feature>
<keyword evidence="4 6" id="KW-1133">Transmembrane helix</keyword>
<dbReference type="PROSITE" id="PS50850">
    <property type="entry name" value="MFS"/>
    <property type="match status" value="1"/>
</dbReference>
<feature type="transmembrane region" description="Helical" evidence="6">
    <location>
        <begin position="302"/>
        <end position="323"/>
    </location>
</feature>
<dbReference type="InterPro" id="IPR036259">
    <property type="entry name" value="MFS_trans_sf"/>
</dbReference>
<comment type="subcellular location">
    <subcellularLocation>
        <location evidence="1">Membrane</location>
        <topology evidence="1">Multi-pass membrane protein</topology>
    </subcellularLocation>
</comment>
<evidence type="ECO:0000256" key="3">
    <source>
        <dbReference type="ARBA" id="ARBA00022692"/>
    </source>
</evidence>
<dbReference type="InterPro" id="IPR044770">
    <property type="entry name" value="MFS_spinster-like"/>
</dbReference>
<feature type="transmembrane region" description="Helical" evidence="6">
    <location>
        <begin position="335"/>
        <end position="360"/>
    </location>
</feature>
<organism evidence="8 9">
    <name type="scientific">Methylocaldum marinum</name>
    <dbReference type="NCBI Taxonomy" id="1432792"/>
    <lineage>
        <taxon>Bacteria</taxon>
        <taxon>Pseudomonadati</taxon>
        <taxon>Pseudomonadota</taxon>
        <taxon>Gammaproteobacteria</taxon>
        <taxon>Methylococcales</taxon>
        <taxon>Methylococcaceae</taxon>
        <taxon>Methylocaldum</taxon>
    </lineage>
</organism>
<evidence type="ECO:0000313" key="9">
    <source>
        <dbReference type="Proteomes" id="UP000266313"/>
    </source>
</evidence>
<evidence type="ECO:0000259" key="7">
    <source>
        <dbReference type="PROSITE" id="PS50850"/>
    </source>
</evidence>
<gene>
    <name evidence="8" type="ORF">sS8_0491</name>
</gene>
<dbReference type="Proteomes" id="UP000266313">
    <property type="component" value="Chromosome"/>
</dbReference>
<feature type="transmembrane region" description="Helical" evidence="6">
    <location>
        <begin position="204"/>
        <end position="223"/>
    </location>
</feature>
<feature type="transmembrane region" description="Helical" evidence="6">
    <location>
        <begin position="78"/>
        <end position="94"/>
    </location>
</feature>
<feature type="transmembrane region" description="Helical" evidence="6">
    <location>
        <begin position="464"/>
        <end position="486"/>
    </location>
</feature>
<proteinExistence type="predicted"/>
<keyword evidence="3 6" id="KW-0812">Transmembrane</keyword>
<dbReference type="InterPro" id="IPR011701">
    <property type="entry name" value="MFS"/>
</dbReference>
<dbReference type="Pfam" id="PF07690">
    <property type="entry name" value="MFS_1"/>
    <property type="match status" value="1"/>
</dbReference>
<feature type="transmembrane region" description="Helical" evidence="6">
    <location>
        <begin position="171"/>
        <end position="192"/>
    </location>
</feature>
<keyword evidence="9" id="KW-1185">Reference proteome</keyword>
<dbReference type="PANTHER" id="PTHR23505:SF79">
    <property type="entry name" value="PROTEIN SPINSTER"/>
    <property type="match status" value="1"/>
</dbReference>
<dbReference type="PANTHER" id="PTHR23505">
    <property type="entry name" value="SPINSTER"/>
    <property type="match status" value="1"/>
</dbReference>
<reference evidence="8 9" key="1">
    <citation type="submission" date="2016-12" db="EMBL/GenBank/DDBJ databases">
        <title>Genome sequencing of Methylocaldum marinum.</title>
        <authorList>
            <person name="Takeuchi M."/>
            <person name="Kamagata Y."/>
            <person name="Hiraoka S."/>
            <person name="Oshima K."/>
            <person name="Hattori M."/>
            <person name="Iwasaki W."/>
        </authorList>
    </citation>
    <scope>NUCLEOTIDE SEQUENCE [LARGE SCALE GENOMIC DNA]</scope>
    <source>
        <strain evidence="8 9">S8</strain>
    </source>
</reference>
<feature type="domain" description="Major facilitator superfamily (MFS) profile" evidence="7">
    <location>
        <begin position="38"/>
        <end position="491"/>
    </location>
</feature>
<sequence length="494" mass="53143">MGRITLKSIVAIRSFFTEPMQLGRLLTTSWRWQHYHTIWTALFLGWVVSYIDRSLTGPVVTWMITSQSSILGDVTNPHAFGGLIGSLFFAGYMLTQFPGGYFGDKYGHRVVILISIFWAALTTLLTGFIGGLFWFVALRVLTGLGEGAFYSNDRSIIAHTTPPEKIGLGMGIVISGLTLGLTIALLATPPVIAAAQPWLGREAWRAPFLLMSVPTLLVGLFLIRALRSAKRDGENAGTALRGLTGYSAVFFVAIMAVYWAATRLSVPPGTTGSILAAFAVAFLVYLFLAKRDSVGPVLFDRNLLLVYLSAMPILWHLWLYSFWAVDIIKDSGSSFMAAALTASFNAIAGLIGFPLGGFLSDRRVRAGSSRKSVLVWLTAAEAATILAFAALIILGIRNPVVVSLLLFVSGLFFFAQQSVSHALTAELAPPEHRGMAFGLWNLIAEIGALLSPVVSGSLRDHTGGWGAVLLLDGALMTASCLLVLGVKRTRASPG</sequence>
<dbReference type="KEGG" id="mmai:sS8_0491"/>
<accession>A0A286P485</accession>
<feature type="transmembrane region" description="Helical" evidence="6">
    <location>
        <begin position="372"/>
        <end position="394"/>
    </location>
</feature>
<dbReference type="Gene3D" id="1.20.1250.20">
    <property type="entry name" value="MFS general substrate transporter like domains"/>
    <property type="match status" value="2"/>
</dbReference>
<evidence type="ECO:0000256" key="1">
    <source>
        <dbReference type="ARBA" id="ARBA00004141"/>
    </source>
</evidence>
<evidence type="ECO:0000256" key="4">
    <source>
        <dbReference type="ARBA" id="ARBA00022989"/>
    </source>
</evidence>
<dbReference type="RefSeq" id="WP_197716661.1">
    <property type="nucleotide sequence ID" value="NZ_AP017928.1"/>
</dbReference>
<dbReference type="AlphaFoldDB" id="A0A286P485"/>
<dbReference type="SUPFAM" id="SSF103473">
    <property type="entry name" value="MFS general substrate transporter"/>
    <property type="match status" value="1"/>
</dbReference>
<keyword evidence="2" id="KW-0813">Transport</keyword>
<feature type="transmembrane region" description="Helical" evidence="6">
    <location>
        <begin position="400"/>
        <end position="416"/>
    </location>
</feature>
<evidence type="ECO:0000256" key="5">
    <source>
        <dbReference type="ARBA" id="ARBA00023136"/>
    </source>
</evidence>